<dbReference type="GeneID" id="106158737"/>
<feature type="coiled-coil region" evidence="1">
    <location>
        <begin position="264"/>
        <end position="341"/>
    </location>
</feature>
<keyword evidence="3" id="KW-1185">Reference proteome</keyword>
<dbReference type="AlphaFoldDB" id="A0A1S3HXI4"/>
<dbReference type="Proteomes" id="UP000085678">
    <property type="component" value="Unplaced"/>
</dbReference>
<evidence type="ECO:0000313" key="3">
    <source>
        <dbReference type="Proteomes" id="UP000085678"/>
    </source>
</evidence>
<sequence>MSERTIKYKDLTRPGEAVSLLLADGATVGEVKYQIKTHTGIPQGQQTLFYRQNVLRDEDTLYDLSIPDNATLKLLPRESIKVNVQTKQGRAASFRVRLSDTVSSVKMRIQQEANVFLGDRHLSYAGREMADDLALSAYGLKSGSILTFDEEKTECYLELANGNPGEDSGILDSSSVESDRQYSETVTQLQNDLQLVQDELQAVQSQYHTLNDKVGEQGSYMEGALAELRQSASSQFQSVLDDVQDVNGNQETLKLECLSLREKIQEQDINVASATKEIQNAKDKAKRTHKYIKEKNAEIKNEFEQKTACIERNLSESSGQVEEVTARLVQVEENLSHVKEVQEVEMEERLKLQKELEESESIRKQFMQSFKGHQTLVDWVDSKLKGISEMSDKNLKVEIKSMRQDFSKKTSELDHTDDALAESLVRHKLESQEGVDFADCFQLKYCKDLKMLFFRIWYTTTCVTDERNKKFKSLFLAKCINPIFLEYVSLLKEYTQHVVQNTFEATVDQKQDCVNSNDLKILVTSLQNISEGKAVDNKVDAHLAVCRLRKTLGRKTKLGQKNGNDIKTREDLCKRLEAILTDVCPLEEEEYYKFHQQGGTKNVRPFEESKPTMSCYVHALLHKVLARSDALPLDVKAPMELEVDVSGRVREGTEEHERIFTCGEFKARIKGNGAKAKEQTTNYVKIVAFICNCLKLRLVKAKCMLYYLFGREAVTEKPVHEQLLYTFDQKSRQICFVDESENHERGDAVEKHAIRVVYEKMKME</sequence>
<dbReference type="OrthoDB" id="1885901at2759"/>
<dbReference type="PANTHER" id="PTHR10666">
    <property type="entry name" value="UBIQUITIN"/>
    <property type="match status" value="1"/>
</dbReference>
<feature type="domain" description="Ubiquitin-like" evidence="2">
    <location>
        <begin position="4"/>
        <end position="78"/>
    </location>
</feature>
<proteinExistence type="predicted"/>
<accession>A0A1S3HXI4</accession>
<dbReference type="KEGG" id="lak:106158737"/>
<dbReference type="InterPro" id="IPR029071">
    <property type="entry name" value="Ubiquitin-like_domsf"/>
</dbReference>
<dbReference type="InterPro" id="IPR050158">
    <property type="entry name" value="Ubiquitin_ubiquitin-like"/>
</dbReference>
<keyword evidence="1" id="KW-0175">Coiled coil</keyword>
<feature type="domain" description="Ubiquitin-like" evidence="2">
    <location>
        <begin position="80"/>
        <end position="146"/>
    </location>
</feature>
<dbReference type="Gene3D" id="3.10.20.90">
    <property type="entry name" value="Phosphatidylinositol 3-kinase Catalytic Subunit, Chain A, domain 1"/>
    <property type="match status" value="2"/>
</dbReference>
<dbReference type="InParanoid" id="A0A1S3HXI4"/>
<dbReference type="SUPFAM" id="SSF54236">
    <property type="entry name" value="Ubiquitin-like"/>
    <property type="match status" value="2"/>
</dbReference>
<evidence type="ECO:0000256" key="1">
    <source>
        <dbReference type="SAM" id="Coils"/>
    </source>
</evidence>
<reference evidence="4" key="1">
    <citation type="submission" date="2025-08" db="UniProtKB">
        <authorList>
            <consortium name="RefSeq"/>
        </authorList>
    </citation>
    <scope>IDENTIFICATION</scope>
    <source>
        <tissue evidence="4">Gonads</tissue>
    </source>
</reference>
<name>A0A1S3HXI4_LINAN</name>
<dbReference type="CDD" id="cd17039">
    <property type="entry name" value="Ubl_ubiquitin_like"/>
    <property type="match status" value="2"/>
</dbReference>
<dbReference type="PROSITE" id="PS50053">
    <property type="entry name" value="UBIQUITIN_2"/>
    <property type="match status" value="2"/>
</dbReference>
<dbReference type="InterPro" id="IPR000626">
    <property type="entry name" value="Ubiquitin-like_dom"/>
</dbReference>
<dbReference type="Pfam" id="PF00240">
    <property type="entry name" value="ubiquitin"/>
    <property type="match status" value="2"/>
</dbReference>
<dbReference type="SMART" id="SM00213">
    <property type="entry name" value="UBQ"/>
    <property type="match status" value="2"/>
</dbReference>
<gene>
    <name evidence="4" type="primary">LOC106158737</name>
</gene>
<dbReference type="STRING" id="7574.A0A1S3HXI4"/>
<evidence type="ECO:0000313" key="4">
    <source>
        <dbReference type="RefSeq" id="XP_013390271.1"/>
    </source>
</evidence>
<feature type="coiled-coil region" evidence="1">
    <location>
        <begin position="186"/>
        <end position="213"/>
    </location>
</feature>
<organism evidence="3 4">
    <name type="scientific">Lingula anatina</name>
    <name type="common">Brachiopod</name>
    <name type="synonym">Lingula unguis</name>
    <dbReference type="NCBI Taxonomy" id="7574"/>
    <lineage>
        <taxon>Eukaryota</taxon>
        <taxon>Metazoa</taxon>
        <taxon>Spiralia</taxon>
        <taxon>Lophotrochozoa</taxon>
        <taxon>Brachiopoda</taxon>
        <taxon>Linguliformea</taxon>
        <taxon>Lingulata</taxon>
        <taxon>Lingulida</taxon>
        <taxon>Linguloidea</taxon>
        <taxon>Lingulidae</taxon>
        <taxon>Lingula</taxon>
    </lineage>
</organism>
<protein>
    <submittedName>
        <fullName evidence="4">Uncharacterized protein LOC106158737</fullName>
    </submittedName>
</protein>
<evidence type="ECO:0000259" key="2">
    <source>
        <dbReference type="PROSITE" id="PS50053"/>
    </source>
</evidence>
<dbReference type="RefSeq" id="XP_013390271.1">
    <property type="nucleotide sequence ID" value="XM_013534817.1"/>
</dbReference>